<keyword evidence="2" id="KW-1185">Reference proteome</keyword>
<accession>A0A1N7SU92</accession>
<name>A0A1N7SU92_9BURK</name>
<dbReference type="EMBL" id="CYGY02000099">
    <property type="protein sequence ID" value="SIT51028.1"/>
    <property type="molecule type" value="Genomic_DNA"/>
</dbReference>
<comment type="caution">
    <text evidence="1">The sequence shown here is derived from an EMBL/GenBank/DDBJ whole genome shotgun (WGS) entry which is preliminary data.</text>
</comment>
<organism evidence="1 2">
    <name type="scientific">Paraburkholderia piptadeniae</name>
    <dbReference type="NCBI Taxonomy" id="1701573"/>
    <lineage>
        <taxon>Bacteria</taxon>
        <taxon>Pseudomonadati</taxon>
        <taxon>Pseudomonadota</taxon>
        <taxon>Betaproteobacteria</taxon>
        <taxon>Burkholderiales</taxon>
        <taxon>Burkholderiaceae</taxon>
        <taxon>Paraburkholderia</taxon>
    </lineage>
</organism>
<dbReference type="Proteomes" id="UP000195569">
    <property type="component" value="Unassembled WGS sequence"/>
</dbReference>
<sequence>MIVRVCKLKASTRTIELTFFLRVTDRPPASHPASVCETLTDDNHRIRNLLGPLL</sequence>
<evidence type="ECO:0000313" key="1">
    <source>
        <dbReference type="EMBL" id="SIT51028.1"/>
    </source>
</evidence>
<reference evidence="1" key="1">
    <citation type="submission" date="2016-12" db="EMBL/GenBank/DDBJ databases">
        <authorList>
            <person name="Moulin L."/>
        </authorList>
    </citation>
    <scope>NUCLEOTIDE SEQUENCE [LARGE SCALE GENOMIC DNA]</scope>
    <source>
        <strain evidence="1">STM 7183</strain>
    </source>
</reference>
<dbReference type="AlphaFoldDB" id="A0A1N7SU92"/>
<gene>
    <name evidence="1" type="ORF">BN2476_990006</name>
</gene>
<proteinExistence type="predicted"/>
<dbReference type="RefSeq" id="WP_218274589.1">
    <property type="nucleotide sequence ID" value="NZ_CYGY02000099.1"/>
</dbReference>
<protein>
    <submittedName>
        <fullName evidence="1">Uncharacterized protein</fullName>
    </submittedName>
</protein>
<evidence type="ECO:0000313" key="2">
    <source>
        <dbReference type="Proteomes" id="UP000195569"/>
    </source>
</evidence>